<sequence length="785" mass="82972">MTAVLKVKLWLAGAPGGWWPEPGEIDLDGSSMRPLSRNSSTEFSWTTSSEASSRSDDEDRGLNTTIPSHSPALRERMHESSPLGTIRVHYVSSDDDDNHAALNMAGLSIQESRHRQPAGEDSNSTRSSADDVTTSEEEEGAHRKTLAASRNRRGGACASTEPAHSAPTIQRRSRAERAARNASWSRPVLEQTPALTPTSDRRHHLSCAPKFWTPVFFESYPSAETMARIQISFAQAAAEYQEEECSETERQVLQVVRRNRIRRQTRERVRRLRLRQDREALAVFRNQARAARRLVNEVDHVIERLAAVAQAEPAQRRRRRGAHPGHQHGYPIAVHAPAPPAVDEQRAIIVGEMDNNPGAVDPREYMQVGGNVQLRENRASEQAAFAGPSSSAGFAATHRAPASERASFTGPPSSAGFAAASQAPVSEQAAFAGPSSSAGFAATHRAPASEQAAFTGPPSSASFTAASQAPALEQAAFTGPPSSTSLAAASQASTSEQAANTGPPSSTSLAVANRAPASEQAAFTGPPSSASFTAASQAPALEQAAFTGPPSSTSLAAASRASTSEQAANTGPPSSTSLAVASRASTSEQAAITGPSSSAGFAATCLSPSLQQAARVGPLSPTASAAAGHTQADTPEEAEPTDVVYDPANFAMWTRPSSSIAAIPSLADSSTWSSEGGMYLVNPQQLLREAEKDVDLFELLGQLAPNHGAPAAHRAYDGDQQDRPDTAAARHEHYDAEFMSEFLQAADPSLPSLRMRIRRRPSVSSSGIGSDDSNEKTTSNDSNSE</sequence>
<gene>
    <name evidence="1" type="ORF">QAD02_018450</name>
</gene>
<evidence type="ECO:0000313" key="2">
    <source>
        <dbReference type="Proteomes" id="UP001239111"/>
    </source>
</evidence>
<proteinExistence type="predicted"/>
<comment type="caution">
    <text evidence="1">The sequence shown here is derived from an EMBL/GenBank/DDBJ whole genome shotgun (WGS) entry which is preliminary data.</text>
</comment>
<keyword evidence="2" id="KW-1185">Reference proteome</keyword>
<accession>A0ACC2PGQ3</accession>
<dbReference type="Proteomes" id="UP001239111">
    <property type="component" value="Chromosome 1"/>
</dbReference>
<evidence type="ECO:0000313" key="1">
    <source>
        <dbReference type="EMBL" id="KAJ8682658.1"/>
    </source>
</evidence>
<reference evidence="1" key="1">
    <citation type="submission" date="2023-04" db="EMBL/GenBank/DDBJ databases">
        <title>A chromosome-level genome assembly of the parasitoid wasp Eretmocerus hayati.</title>
        <authorList>
            <person name="Zhong Y."/>
            <person name="Liu S."/>
            <person name="Liu Y."/>
        </authorList>
    </citation>
    <scope>NUCLEOTIDE SEQUENCE</scope>
    <source>
        <strain evidence="1">ZJU_SS_LIU_2023</strain>
    </source>
</reference>
<name>A0ACC2PGQ3_9HYME</name>
<dbReference type="EMBL" id="CM056741">
    <property type="protein sequence ID" value="KAJ8682658.1"/>
    <property type="molecule type" value="Genomic_DNA"/>
</dbReference>
<protein>
    <submittedName>
        <fullName evidence="1">Uncharacterized protein</fullName>
    </submittedName>
</protein>
<organism evidence="1 2">
    <name type="scientific">Eretmocerus hayati</name>
    <dbReference type="NCBI Taxonomy" id="131215"/>
    <lineage>
        <taxon>Eukaryota</taxon>
        <taxon>Metazoa</taxon>
        <taxon>Ecdysozoa</taxon>
        <taxon>Arthropoda</taxon>
        <taxon>Hexapoda</taxon>
        <taxon>Insecta</taxon>
        <taxon>Pterygota</taxon>
        <taxon>Neoptera</taxon>
        <taxon>Endopterygota</taxon>
        <taxon>Hymenoptera</taxon>
        <taxon>Apocrita</taxon>
        <taxon>Proctotrupomorpha</taxon>
        <taxon>Chalcidoidea</taxon>
        <taxon>Aphelinidae</taxon>
        <taxon>Aphelininae</taxon>
        <taxon>Eretmocerus</taxon>
    </lineage>
</organism>